<feature type="region of interest" description="Disordered" evidence="2">
    <location>
        <begin position="946"/>
        <end position="1005"/>
    </location>
</feature>
<dbReference type="GO" id="GO:0004672">
    <property type="term" value="F:protein kinase activity"/>
    <property type="evidence" value="ECO:0007669"/>
    <property type="project" value="InterPro"/>
</dbReference>
<feature type="region of interest" description="Disordered" evidence="2">
    <location>
        <begin position="48"/>
        <end position="78"/>
    </location>
</feature>
<feature type="compositionally biased region" description="Low complexity" evidence="2">
    <location>
        <begin position="2006"/>
        <end position="2015"/>
    </location>
</feature>
<comment type="caution">
    <text evidence="4">The sequence shown here is derived from an EMBL/GenBank/DDBJ whole genome shotgun (WGS) entry which is preliminary data.</text>
</comment>
<feature type="region of interest" description="Disordered" evidence="2">
    <location>
        <begin position="1068"/>
        <end position="1088"/>
    </location>
</feature>
<dbReference type="PRINTS" id="PR00109">
    <property type="entry name" value="TYRKINASE"/>
</dbReference>
<feature type="compositionally biased region" description="Polar residues" evidence="2">
    <location>
        <begin position="1601"/>
        <end position="1611"/>
    </location>
</feature>
<dbReference type="GO" id="GO:0005524">
    <property type="term" value="F:ATP binding"/>
    <property type="evidence" value="ECO:0007669"/>
    <property type="project" value="UniProtKB-UniRule"/>
</dbReference>
<dbReference type="Gene3D" id="1.10.510.10">
    <property type="entry name" value="Transferase(Phosphotransferase) domain 1"/>
    <property type="match status" value="1"/>
</dbReference>
<evidence type="ECO:0000256" key="1">
    <source>
        <dbReference type="PROSITE-ProRule" id="PRU10141"/>
    </source>
</evidence>
<feature type="region of interest" description="Disordered" evidence="2">
    <location>
        <begin position="2411"/>
        <end position="2430"/>
    </location>
</feature>
<dbReference type="InterPro" id="IPR000719">
    <property type="entry name" value="Prot_kinase_dom"/>
</dbReference>
<feature type="compositionally biased region" description="Basic and acidic residues" evidence="2">
    <location>
        <begin position="1451"/>
        <end position="1467"/>
    </location>
</feature>
<reference evidence="4" key="2">
    <citation type="journal article" date="2023" name="BMC Genomics">
        <title>Pest status, molecular evolution, and epigenetic factors derived from the genome assembly of Frankliniella fusca, a thysanopteran phytovirus vector.</title>
        <authorList>
            <person name="Catto M.A."/>
            <person name="Labadie P.E."/>
            <person name="Jacobson A.L."/>
            <person name="Kennedy G.G."/>
            <person name="Srinivasan R."/>
            <person name="Hunt B.G."/>
        </authorList>
    </citation>
    <scope>NUCLEOTIDE SEQUENCE</scope>
    <source>
        <strain evidence="4">PL_HMW_Pooled</strain>
    </source>
</reference>
<feature type="domain" description="Protein kinase" evidence="3">
    <location>
        <begin position="216"/>
        <end position="494"/>
    </location>
</feature>
<evidence type="ECO:0000313" key="5">
    <source>
        <dbReference type="Proteomes" id="UP001219518"/>
    </source>
</evidence>
<feature type="compositionally biased region" description="Low complexity" evidence="2">
    <location>
        <begin position="687"/>
        <end position="701"/>
    </location>
</feature>
<feature type="compositionally biased region" description="Polar residues" evidence="2">
    <location>
        <begin position="963"/>
        <end position="1002"/>
    </location>
</feature>
<evidence type="ECO:0000259" key="3">
    <source>
        <dbReference type="PROSITE" id="PS50011"/>
    </source>
</evidence>
<feature type="region of interest" description="Disordered" evidence="2">
    <location>
        <begin position="2230"/>
        <end position="2257"/>
    </location>
</feature>
<organism evidence="4 5">
    <name type="scientific">Frankliniella fusca</name>
    <dbReference type="NCBI Taxonomy" id="407009"/>
    <lineage>
        <taxon>Eukaryota</taxon>
        <taxon>Metazoa</taxon>
        <taxon>Ecdysozoa</taxon>
        <taxon>Arthropoda</taxon>
        <taxon>Hexapoda</taxon>
        <taxon>Insecta</taxon>
        <taxon>Pterygota</taxon>
        <taxon>Neoptera</taxon>
        <taxon>Paraneoptera</taxon>
        <taxon>Thysanoptera</taxon>
        <taxon>Terebrantia</taxon>
        <taxon>Thripoidea</taxon>
        <taxon>Thripidae</taxon>
        <taxon>Frankliniella</taxon>
    </lineage>
</organism>
<feature type="compositionally biased region" description="Polar residues" evidence="2">
    <location>
        <begin position="2534"/>
        <end position="2589"/>
    </location>
</feature>
<feature type="compositionally biased region" description="Acidic residues" evidence="2">
    <location>
        <begin position="1647"/>
        <end position="1659"/>
    </location>
</feature>
<dbReference type="InterPro" id="IPR017441">
    <property type="entry name" value="Protein_kinase_ATP_BS"/>
</dbReference>
<dbReference type="InterPro" id="IPR001245">
    <property type="entry name" value="Ser-Thr/Tyr_kinase_cat_dom"/>
</dbReference>
<keyword evidence="4" id="KW-0418">Kinase</keyword>
<feature type="compositionally biased region" description="Polar residues" evidence="2">
    <location>
        <begin position="2328"/>
        <end position="2338"/>
    </location>
</feature>
<feature type="region of interest" description="Disordered" evidence="2">
    <location>
        <begin position="1584"/>
        <end position="1611"/>
    </location>
</feature>
<dbReference type="PROSITE" id="PS00107">
    <property type="entry name" value="PROTEIN_KINASE_ATP"/>
    <property type="match status" value="1"/>
</dbReference>
<feature type="region of interest" description="Disordered" evidence="2">
    <location>
        <begin position="1443"/>
        <end position="1469"/>
    </location>
</feature>
<proteinExistence type="predicted"/>
<evidence type="ECO:0000256" key="2">
    <source>
        <dbReference type="SAM" id="MobiDB-lite"/>
    </source>
</evidence>
<dbReference type="Pfam" id="PF07714">
    <property type="entry name" value="PK_Tyr_Ser-Thr"/>
    <property type="match status" value="1"/>
</dbReference>
<keyword evidence="1" id="KW-0547">Nucleotide-binding</keyword>
<dbReference type="Proteomes" id="UP001219518">
    <property type="component" value="Unassembled WGS sequence"/>
</dbReference>
<dbReference type="PROSITE" id="PS50011">
    <property type="entry name" value="PROTEIN_KINASE_DOM"/>
    <property type="match status" value="1"/>
</dbReference>
<dbReference type="InterPro" id="IPR011009">
    <property type="entry name" value="Kinase-like_dom_sf"/>
</dbReference>
<feature type="compositionally biased region" description="Low complexity" evidence="2">
    <location>
        <begin position="2590"/>
        <end position="2609"/>
    </location>
</feature>
<dbReference type="Gene3D" id="3.30.200.20">
    <property type="entry name" value="Phosphorylase Kinase, domain 1"/>
    <property type="match status" value="1"/>
</dbReference>
<feature type="region of interest" description="Disordered" evidence="2">
    <location>
        <begin position="2467"/>
        <end position="2618"/>
    </location>
</feature>
<dbReference type="EMBL" id="JAHWGI010000310">
    <property type="protein sequence ID" value="KAK3913164.1"/>
    <property type="molecule type" value="Genomic_DNA"/>
</dbReference>
<gene>
    <name evidence="4" type="ORF">KUF71_022618</name>
</gene>
<sequence length="2677" mass="292116">MKSRIPCNHVDTLKDEVESPYPFPSPSRPSGADKQACAEDAAGPCACSRHGHAQGKLSRQQEQQQLQEQRGGGDGAVNKDRQDVVVVVETVVVENNAAEACNGKEVIGIVSAKEFTNSVSSQHQLETSASPCGGQSQRAASELTLFPPLGTTLNQPGDRSSVVQFEPLPDIHVVAAAAAAAARRKPAAFGNTLHHGLSVHDWFAEGSVENFPRQQLQYLRELGRGWFGRVVEGKAKDIISGHATSKVIVKILHEDATPTDQSYFLHEAKPYKSLKHPNVLRLIGRCLETHPFLLLLEDCSSGTLKTFLTENRKNAEKFGEQGILLEMASGVAAGLHHMVENGFVHTDLAARNCLVSSDLTVKVGDYGTSIETFKDEYYCVGDLAIPIRWVAPETLHCTDTTIETKEVTASANVWSLSIVLWEICEFGKLPYTNLSDEEVIEQVLGKCSTNLPFPSYENQLHVHNLYHLMKICWVEAEKRPPLWRVAAMLKHLVQHKSSPAHTSANNNNNSTTSLDDFERRWELSKPNTVPKIDNQAGTTSMQTSPVKSVPVQRFASLEDNSASTAPHLELISVTERVCNSPASHSLQSAVSSGFAGDRFVPSSLAAIKSPSLQNLRGSVDELNNIDSKESTHELKSRCVTETVAEEADFDSWLKGMDTSTEEDVRFVRNISEAIRDLDEVLAQEKTSSSSQNSSAQPSPSQVTSRDTKPESTTFTTQDQRFTLDFRLGQAAAPPIISHNIGLLHSNRHESLSLSQHRLESSGSDTEDETWRIRIEKGEFSEKVKEKSKSVADLMVLTHIDYSDGSDSDTTLDLESCGSTFKKNGAGRRSFHRKPLQSSLSITYGSEGNIHQAVLGEEFQATIKRLQQSLRDGSKLEAIPDASLSCISMNSNEAHDNTSQAQSPLDQSHFLAKLASENKMMINDASENTPSNDHVNKLGEENILLKSDGFQTPLPNGEPMEMLETQNNGDTNFGSSKTLSASSHPSATTLSCSEDSKQSCSNSKEVHKINKTEEISGVNGHSNSVAEEKFLIASTPISCRKPTSESETFDMDSSLLCSQSLSLIESEKSDSDICSMGNRPPSPTPDNMEMKKDSSCVILGPFEDSTLDYFKGLKTSFPVMKPLDYDTTNEIDLQENSIETWDKFLDHAMQAENCDYPSFSDISFQKSESESPGSVVNAPSVSSDILGSSFERSVSEKLSVMSSEPNLGLGLSRFENKAQDDKALAIIHQLENCAISRIGLESQVSTDTVTTCEIQDSDALLAVPSVNVIAATPISSGRNTPYEVINSDIDAMCIATKETLDVAVSLEDKVIETIHMIGEDTGKVSQNSRDALPQKRFVVPEIKMSGVDTPIFDPDLPCCNQIDQDFVPDAKGFGLGNSAFALFSAHVDNPNVNFAEGIETGCYTSSGLDADLIDKQPVIPLFSKPFDSKEDANGEILEDDDEFGLGVAKNLTPDDERSSDSGFRDKGSLSESCEDACDEKYNLEDIEAELEEAFSKGVFARHDSPTSNKGLESDCEAVDESFSVTLTDVEKQRELREAEMNQSKDPCHRLDDLLRCDQIPEPLSVDVESSVDFFGASPALSPIPHSGGWYLHPPQKNEENNSEPTSGNDSSYFSFSLDEEFVNAIRNELREKLPCAQMQREEHQPQLSDEEENSDNELDSYDSASSERTNIMIHYKTYPAPLSPILEERESICSESYSPLGCCNSSSCSEQLSPVFAVDRSPSNIGDGDIRHVESECPAEVDGDLSDDCGDCGDFDEMSEHDVLPVDLKFNSPSSVHDVSHTSELCLNENDEDDDDVLVVNTETNEATLLESPKPTSKFSFGIEECDDSIHDDFVPDFLSVAGSYQLPETNFNSLEKMRSDLYLGNRPLTLATLPQTSDNLEFEDDNDSMTPDSITCEKSFSEKTEDSAVGLALSEVMTPDSLAGETQWTSTHMCDSGFGTIISTVSSSSGSSTDCSDKRPSEEESVVIEEDASLGTLPMVFDKSLTKEDDIVESSETTHSTEDSESSVSVSSHSVIAGPQISASAEELKSCQADHTIITDIKNDIKLLTMEDAKFIGPVLNISPQSLKEMAQNAVKTSAVQTLAFNNEDTNGKLDANIAVETVHISTSSANCSQNSAAKTTEDLNFENRKLQNSHLEANEPLQTLAFSDPDVIERHNFPGVGHIVVSSIIAPLTPSDDTLTPGTLAFNESPESPRDIVSPIFQENDETEAESHLMSTSFMSADEVYEDHDHFTPDWESGSDGCESETASSSSGEFIWKDGDRESSVKAVNAVPDSALTNVSDQQTYNQSTSEFPMSSIMEEEEDEEGSGSSSCTSDSEDDTEFVPSAWDSQATPSRSALRSPDKKVEVSNTVEQKKNVSFKRQRYHCVYEYPRELSDSDGSEFADSPSRRRTWDLENGTYNMHEWDLAVNEEAPCQDDTKEEQTSSSPSASQRLYEFYKLSSTDYGFGSSMLSEDGEFFISSSAQPFHTLGEAGPSGGSEFFPGRDLTVSSVDDGDVIDGPLDHNSVESGLANDLENQNWRHTEDFSDSDSSDTNMMTASEGSFNQHQSGDSNSSSTPMVTANGSSKGSEDSSIYHSLPSNQELQVDSGSDSPLSELSPTSPLSPSSPSHGLGELRHTRNRLKLDLPAANTTFVLVAPCKKRSVEQVKGEASLLDGEDGFKVSKSCVNETLSVSSNV</sequence>
<keyword evidence="5" id="KW-1185">Reference proteome</keyword>
<feature type="region of interest" description="Disordered" evidence="2">
    <location>
        <begin position="2278"/>
        <end position="2353"/>
    </location>
</feature>
<accession>A0AAE1H255</accession>
<keyword evidence="4" id="KW-0808">Transferase</keyword>
<dbReference type="PANTHER" id="PTHR24417">
    <property type="entry name" value="SERINE/THREONINE-PROTEIN KINASE LMTK1"/>
    <property type="match status" value="1"/>
</dbReference>
<dbReference type="PANTHER" id="PTHR24417:SF7">
    <property type="entry name" value="CHROMATIN MODIFICATION-RELATED PROTEIN EAF1"/>
    <property type="match status" value="1"/>
</dbReference>
<dbReference type="PROSITE" id="PS00109">
    <property type="entry name" value="PROTEIN_KINASE_TYR"/>
    <property type="match status" value="1"/>
</dbReference>
<feature type="region of interest" description="Disordered" evidence="2">
    <location>
        <begin position="1636"/>
        <end position="1663"/>
    </location>
</feature>
<evidence type="ECO:0000313" key="4">
    <source>
        <dbReference type="EMBL" id="KAK3913164.1"/>
    </source>
</evidence>
<feature type="region of interest" description="Disordered" evidence="2">
    <location>
        <begin position="1945"/>
        <end position="1968"/>
    </location>
</feature>
<feature type="region of interest" description="Disordered" evidence="2">
    <location>
        <begin position="1"/>
        <end position="36"/>
    </location>
</feature>
<feature type="compositionally biased region" description="Low complexity" evidence="2">
    <location>
        <begin position="54"/>
        <end position="69"/>
    </location>
</feature>
<dbReference type="SUPFAM" id="SSF56112">
    <property type="entry name" value="Protein kinase-like (PK-like)"/>
    <property type="match status" value="1"/>
</dbReference>
<dbReference type="CDD" id="cd00192">
    <property type="entry name" value="PTKc"/>
    <property type="match status" value="1"/>
</dbReference>
<keyword evidence="1" id="KW-0067">ATP-binding</keyword>
<feature type="compositionally biased region" description="Polar residues" evidence="2">
    <location>
        <begin position="2278"/>
        <end position="2294"/>
    </location>
</feature>
<feature type="binding site" evidence="1">
    <location>
        <position position="250"/>
    </location>
    <ligand>
        <name>ATP</name>
        <dbReference type="ChEBI" id="CHEBI:30616"/>
    </ligand>
</feature>
<feature type="region of interest" description="Disordered" evidence="2">
    <location>
        <begin position="1991"/>
        <end position="2015"/>
    </location>
</feature>
<feature type="region of interest" description="Disordered" evidence="2">
    <location>
        <begin position="681"/>
        <end position="717"/>
    </location>
</feature>
<dbReference type="InterPro" id="IPR008266">
    <property type="entry name" value="Tyr_kinase_AS"/>
</dbReference>
<name>A0AAE1H255_9NEOP</name>
<reference evidence="4" key="1">
    <citation type="submission" date="2021-07" db="EMBL/GenBank/DDBJ databases">
        <authorList>
            <person name="Catto M.A."/>
            <person name="Jacobson A."/>
            <person name="Kennedy G."/>
            <person name="Labadie P."/>
            <person name="Hunt B.G."/>
            <person name="Srinivasan R."/>
        </authorList>
    </citation>
    <scope>NUCLEOTIDE SEQUENCE</scope>
    <source>
        <strain evidence="4">PL_HMW_Pooled</strain>
        <tissue evidence="4">Head</tissue>
    </source>
</reference>
<protein>
    <submittedName>
        <fullName evidence="4">Serine/threonine-protein kinase LMTK2</fullName>
    </submittedName>
</protein>